<organism evidence="2">
    <name type="scientific">Marvania geminata</name>
    <dbReference type="NCBI Taxonomy" id="97105"/>
    <lineage>
        <taxon>Eukaryota</taxon>
        <taxon>Viridiplantae</taxon>
        <taxon>Chlorophyta</taxon>
        <taxon>core chlorophytes</taxon>
        <taxon>Trebouxiophyceae</taxon>
        <taxon>Chlorellales</taxon>
        <taxon>Chlorellaceae</taxon>
        <taxon>Marvania</taxon>
    </lineage>
</organism>
<dbReference type="EMBL" id="KM462888">
    <property type="protein sequence ID" value="AIT95710.1"/>
    <property type="molecule type" value="Genomic_DNA"/>
</dbReference>
<feature type="transmembrane region" description="Helical" evidence="1">
    <location>
        <begin position="254"/>
        <end position="276"/>
    </location>
</feature>
<protein>
    <submittedName>
        <fullName evidence="2">Hypothetical chloroplast RF1</fullName>
    </submittedName>
</protein>
<name>A0A097KR96_9CHLO</name>
<evidence type="ECO:0000313" key="2">
    <source>
        <dbReference type="EMBL" id="AIT95710.1"/>
    </source>
</evidence>
<dbReference type="RefSeq" id="YP_009106828.1">
    <property type="nucleotide sequence ID" value="NC_025549.1"/>
</dbReference>
<accession>A0A097KR96</accession>
<geneLocation type="chloroplast" evidence="2"/>
<proteinExistence type="predicted"/>
<evidence type="ECO:0000256" key="1">
    <source>
        <dbReference type="SAM" id="Phobius"/>
    </source>
</evidence>
<keyword evidence="1" id="KW-0812">Transmembrane</keyword>
<reference evidence="2" key="1">
    <citation type="journal article" date="2014" name="BMC Evol. Biol.">
        <title>Chloroplast phylogenomic analysis resolves deep-level relationships within the green algal class Trebouxiophyceae.</title>
        <authorList>
            <person name="Lemieux C."/>
            <person name="Otis C."/>
            <person name="Turmel M."/>
        </authorList>
    </citation>
    <scope>NUCLEOTIDE SEQUENCE</scope>
</reference>
<keyword evidence="2" id="KW-0150">Chloroplast</keyword>
<gene>
    <name evidence="2" type="primary">ycf1</name>
</gene>
<feature type="transmembrane region" description="Helical" evidence="1">
    <location>
        <begin position="175"/>
        <end position="190"/>
    </location>
</feature>
<keyword evidence="1" id="KW-0472">Membrane</keyword>
<feature type="transmembrane region" description="Helical" evidence="1">
    <location>
        <begin position="141"/>
        <end position="163"/>
    </location>
</feature>
<feature type="transmembrane region" description="Helical" evidence="1">
    <location>
        <begin position="108"/>
        <end position="129"/>
    </location>
</feature>
<keyword evidence="1" id="KW-1133">Transmembrane helix</keyword>
<dbReference type="AlphaFoldDB" id="A0A097KR96"/>
<sequence length="848" mass="97190">MYRKKYFIMSVVSFIRDYAEVLNNLSDSFHGEVSFGDFLKETGVYLLKTLQSFFLYLGSFRWVQDFTLLPITIPQVSTAIIKEKFFLEGSSSPFLNFLEIPTFGQNSFVLGFVNSLFLTLPISVIHILTIRRLYIKGIPSALFSIAGYLLGQLFFLTSVIFGLRTILTPWFSLEPFNYILGLILLFRIIYTMTQESLRQIDTWNHPQYKEFFITSFLVAWCEQTSIFQYLGNLNLGPTASLLETISFSSGIEHIFYLVGILIGCLFFTAFWGILFLQIKNLFITYTPLFLTKFIRTVNSGSIVLAIALSLSSIPFYGFDYLVTGPLGFVSQDAVFKNTVLDQYNVKDFVTGLGGASQLETLDLDISPFDRGRYGLVPERDLPFDFEDLRYRGEAAWTNRSDNLSSMGDSRATSIRSKFLKEKDPAERLKKQTQTKTTILPIISKFETGSQNDPSYTSDQRLQDWYTGELLDSREDNNEDQALSTLFQDTQDTSFPLDFFNTINTSPDAKDNLDLKIKQKYYSNFVYRNLLNAEIDLFLMRQPKEFRLHGTEELDLYTKRRMIQSYYDSLRDYSKLPYAEEFEDFFDGTKSFSNKVYNQQFKGTLRSVCRLFSLTTDPDSSTKSNQVVLKYDQPLYTFSSKGKTQAFSAYHEELESAASQSGTTKEADIQNPLGEQLRSPLRTEKKSLVAFDTVFSGPLYTGWDETLRKFVITNKYLPRENAGYKFQFKPELKSKIRGKAPVRQGPQGSTIRFTTWPLSEDILAQGKSKSSIPFSILYDPNPDIEDNENLQKSGLSTVPANWETRIRKTNSGKIYDNIFDYLAPKHGGFLWPGTQKPKLDFLFNRTNGG</sequence>
<keyword evidence="2" id="KW-0934">Plastid</keyword>
<feature type="transmembrane region" description="Helical" evidence="1">
    <location>
        <begin position="297"/>
        <end position="318"/>
    </location>
</feature>
<dbReference type="GeneID" id="22161370"/>